<dbReference type="InterPro" id="IPR036909">
    <property type="entry name" value="Cyt_c-like_dom_sf"/>
</dbReference>
<dbReference type="Gene3D" id="1.10.760.10">
    <property type="entry name" value="Cytochrome c-like domain"/>
    <property type="match status" value="1"/>
</dbReference>
<dbReference type="EMBL" id="BAABDF010000007">
    <property type="protein sequence ID" value="GAA3876712.1"/>
    <property type="molecule type" value="Genomic_DNA"/>
</dbReference>
<dbReference type="RefSeq" id="WP_344848109.1">
    <property type="nucleotide sequence ID" value="NZ_BAABDF010000007.1"/>
</dbReference>
<evidence type="ECO:0000256" key="4">
    <source>
        <dbReference type="PROSITE-ProRule" id="PRU00433"/>
    </source>
</evidence>
<organism evidence="6 7">
    <name type="scientific">Celeribacter arenosi</name>
    <dbReference type="NCBI Taxonomy" id="792649"/>
    <lineage>
        <taxon>Bacteria</taxon>
        <taxon>Pseudomonadati</taxon>
        <taxon>Pseudomonadota</taxon>
        <taxon>Alphaproteobacteria</taxon>
        <taxon>Rhodobacterales</taxon>
        <taxon>Roseobacteraceae</taxon>
        <taxon>Celeribacter</taxon>
    </lineage>
</organism>
<dbReference type="Pfam" id="PF00034">
    <property type="entry name" value="Cytochrom_C"/>
    <property type="match status" value="1"/>
</dbReference>
<sequence>MKSKFLIVGAAVVAGLAGWLTFAQKPQEPVAVVASQNDALVQVSLPDSLSDQEQIGKRAFDAVCAACHGVNAAGRDGVGPPLVHKIYEPSHHGDMSFYLAAENGVRAHHWRFGNMPAQTGLSRADVATIIAYVRAVQRANGIN</sequence>
<evidence type="ECO:0000313" key="6">
    <source>
        <dbReference type="EMBL" id="GAA3876712.1"/>
    </source>
</evidence>
<evidence type="ECO:0000256" key="3">
    <source>
        <dbReference type="ARBA" id="ARBA00023004"/>
    </source>
</evidence>
<gene>
    <name evidence="6" type="ORF">GCM10022404_28060</name>
</gene>
<dbReference type="Proteomes" id="UP001399917">
    <property type="component" value="Unassembled WGS sequence"/>
</dbReference>
<name>A0ABP7KGS9_9RHOB</name>
<evidence type="ECO:0000256" key="2">
    <source>
        <dbReference type="ARBA" id="ARBA00022723"/>
    </source>
</evidence>
<protein>
    <recommendedName>
        <fullName evidence="5">Cytochrome c domain-containing protein</fullName>
    </recommendedName>
</protein>
<dbReference type="SUPFAM" id="SSF46626">
    <property type="entry name" value="Cytochrome c"/>
    <property type="match status" value="1"/>
</dbReference>
<keyword evidence="1 4" id="KW-0349">Heme</keyword>
<comment type="caution">
    <text evidence="6">The sequence shown here is derived from an EMBL/GenBank/DDBJ whole genome shotgun (WGS) entry which is preliminary data.</text>
</comment>
<evidence type="ECO:0000259" key="5">
    <source>
        <dbReference type="PROSITE" id="PS51007"/>
    </source>
</evidence>
<keyword evidence="2 4" id="KW-0479">Metal-binding</keyword>
<proteinExistence type="predicted"/>
<feature type="domain" description="Cytochrome c" evidence="5">
    <location>
        <begin position="51"/>
        <end position="137"/>
    </location>
</feature>
<keyword evidence="3 4" id="KW-0408">Iron</keyword>
<dbReference type="InterPro" id="IPR009056">
    <property type="entry name" value="Cyt_c-like_dom"/>
</dbReference>
<accession>A0ABP7KGS9</accession>
<evidence type="ECO:0000313" key="7">
    <source>
        <dbReference type="Proteomes" id="UP001399917"/>
    </source>
</evidence>
<evidence type="ECO:0000256" key="1">
    <source>
        <dbReference type="ARBA" id="ARBA00022617"/>
    </source>
</evidence>
<keyword evidence="7" id="KW-1185">Reference proteome</keyword>
<reference evidence="7" key="1">
    <citation type="journal article" date="2019" name="Int. J. Syst. Evol. Microbiol.">
        <title>The Global Catalogue of Microorganisms (GCM) 10K type strain sequencing project: providing services to taxonomists for standard genome sequencing and annotation.</title>
        <authorList>
            <consortium name="The Broad Institute Genomics Platform"/>
            <consortium name="The Broad Institute Genome Sequencing Center for Infectious Disease"/>
            <person name="Wu L."/>
            <person name="Ma J."/>
        </authorList>
    </citation>
    <scope>NUCLEOTIDE SEQUENCE [LARGE SCALE GENOMIC DNA]</scope>
    <source>
        <strain evidence="7">JCM 17190</strain>
    </source>
</reference>
<dbReference type="PROSITE" id="PS51007">
    <property type="entry name" value="CYTC"/>
    <property type="match status" value="1"/>
</dbReference>